<dbReference type="Proteomes" id="UP000696485">
    <property type="component" value="Unassembled WGS sequence"/>
</dbReference>
<proteinExistence type="predicted"/>
<protein>
    <recommendedName>
        <fullName evidence="4">Thioredoxin domain-containing protein</fullName>
    </recommendedName>
</protein>
<evidence type="ECO:0000313" key="2">
    <source>
        <dbReference type="EMBL" id="KAF9326796.1"/>
    </source>
</evidence>
<feature type="region of interest" description="Disordered" evidence="1">
    <location>
        <begin position="295"/>
        <end position="323"/>
    </location>
</feature>
<feature type="compositionally biased region" description="Basic and acidic residues" evidence="1">
    <location>
        <begin position="346"/>
        <end position="358"/>
    </location>
</feature>
<dbReference type="InterPro" id="IPR036249">
    <property type="entry name" value="Thioredoxin-like_sf"/>
</dbReference>
<accession>A0A9P5SDZ3</accession>
<reference evidence="2" key="1">
    <citation type="journal article" date="2020" name="Fungal Divers.">
        <title>Resolving the Mortierellaceae phylogeny through synthesis of multi-gene phylogenetics and phylogenomics.</title>
        <authorList>
            <person name="Vandepol N."/>
            <person name="Liber J."/>
            <person name="Desiro A."/>
            <person name="Na H."/>
            <person name="Kennedy M."/>
            <person name="Barry K."/>
            <person name="Grigoriev I.V."/>
            <person name="Miller A.N."/>
            <person name="O'Donnell K."/>
            <person name="Stajich J.E."/>
            <person name="Bonito G."/>
        </authorList>
    </citation>
    <scope>NUCLEOTIDE SEQUENCE</scope>
    <source>
        <strain evidence="2">NVP1</strain>
    </source>
</reference>
<feature type="compositionally biased region" description="Gly residues" evidence="1">
    <location>
        <begin position="299"/>
        <end position="320"/>
    </location>
</feature>
<comment type="caution">
    <text evidence="2">The sequence shown here is derived from an EMBL/GenBank/DDBJ whole genome shotgun (WGS) entry which is preliminary data.</text>
</comment>
<evidence type="ECO:0000256" key="1">
    <source>
        <dbReference type="SAM" id="MobiDB-lite"/>
    </source>
</evidence>
<dbReference type="AlphaFoldDB" id="A0A9P5SDZ3"/>
<gene>
    <name evidence="2" type="ORF">BG006_009816</name>
</gene>
<feature type="region of interest" description="Disordered" evidence="1">
    <location>
        <begin position="338"/>
        <end position="387"/>
    </location>
</feature>
<dbReference type="Gene3D" id="3.40.30.10">
    <property type="entry name" value="Glutaredoxin"/>
    <property type="match status" value="1"/>
</dbReference>
<evidence type="ECO:0008006" key="4">
    <source>
        <dbReference type="Google" id="ProtNLM"/>
    </source>
</evidence>
<sequence length="412" mass="43303">MSDDLVSPGYATPLAGQAIGPLSLHWIKGPPVSLENSGTVVLDFFGTMCSDCVAGIPDLSDLAERRKDVTVVGIHILEKRKTVEDLEAFVAKQGEKLRYSLAKDLDKSAENQIWKASGLEDREHTLLLPPDRAYRKFDTSEYDYSELAASAVSPFCKSFTFLCHLRCLQRDPGNPAVLPNTPGDPRAEISRCNGASSIHSLSSSSSSSSAASANGIKVLCLCSNGVDLTAEISYALEGVVDIRAAGGSPGASGEGEAGQIRSVAYVTTTATVTETMTQVVTATVTQVVNTCLPMPGAPEPGGGTGRRTGGGGGDQGGSGGVAPVVGLGVGGVVNRKVGGDPLAGRKIRDSRVTDKENDADMDDEDEDLYPEYDDSYQDDQDVDLDDAGFDQVDGVEYDLAGQDKDSKAREDL</sequence>
<name>A0A9P5SDZ3_9FUNG</name>
<keyword evidence="3" id="KW-1185">Reference proteome</keyword>
<dbReference type="EMBL" id="JAAAUY010000735">
    <property type="protein sequence ID" value="KAF9326796.1"/>
    <property type="molecule type" value="Genomic_DNA"/>
</dbReference>
<feature type="compositionally biased region" description="Acidic residues" evidence="1">
    <location>
        <begin position="359"/>
        <end position="387"/>
    </location>
</feature>
<dbReference type="SUPFAM" id="SSF52833">
    <property type="entry name" value="Thioredoxin-like"/>
    <property type="match status" value="1"/>
</dbReference>
<organism evidence="2 3">
    <name type="scientific">Podila minutissima</name>
    <dbReference type="NCBI Taxonomy" id="64525"/>
    <lineage>
        <taxon>Eukaryota</taxon>
        <taxon>Fungi</taxon>
        <taxon>Fungi incertae sedis</taxon>
        <taxon>Mucoromycota</taxon>
        <taxon>Mortierellomycotina</taxon>
        <taxon>Mortierellomycetes</taxon>
        <taxon>Mortierellales</taxon>
        <taxon>Mortierellaceae</taxon>
        <taxon>Podila</taxon>
    </lineage>
</organism>
<evidence type="ECO:0000313" key="3">
    <source>
        <dbReference type="Proteomes" id="UP000696485"/>
    </source>
</evidence>